<keyword evidence="1" id="KW-0812">Transmembrane</keyword>
<gene>
    <name evidence="1" type="ORF">GW7_07250</name>
</gene>
<name>G5B2A8_HETGA</name>
<dbReference type="Proteomes" id="UP000006813">
    <property type="component" value="Unassembled WGS sequence"/>
</dbReference>
<sequence>MGKEIRGIRQMPHHVKPLPYYSYDQPVIGYCQAHQPLHANKGYDTVSPEEDEPSLELGRDHSFIATIARSAAPAIYLERITN</sequence>
<protein>
    <submittedName>
        <fullName evidence="1">Leucine-rich repeat transmembrane neuronal protein 4</fullName>
    </submittedName>
</protein>
<organism evidence="1 2">
    <name type="scientific">Heterocephalus glaber</name>
    <name type="common">Naked mole rat</name>
    <dbReference type="NCBI Taxonomy" id="10181"/>
    <lineage>
        <taxon>Eukaryota</taxon>
        <taxon>Metazoa</taxon>
        <taxon>Chordata</taxon>
        <taxon>Craniata</taxon>
        <taxon>Vertebrata</taxon>
        <taxon>Euteleostomi</taxon>
        <taxon>Mammalia</taxon>
        <taxon>Eutheria</taxon>
        <taxon>Euarchontoglires</taxon>
        <taxon>Glires</taxon>
        <taxon>Rodentia</taxon>
        <taxon>Hystricomorpha</taxon>
        <taxon>Bathyergidae</taxon>
        <taxon>Heterocephalus</taxon>
    </lineage>
</organism>
<reference evidence="1 2" key="1">
    <citation type="journal article" date="2011" name="Nature">
        <title>Genome sequencing reveals insights into physiology and longevity of the naked mole rat.</title>
        <authorList>
            <person name="Kim E.B."/>
            <person name="Fang X."/>
            <person name="Fushan A.A."/>
            <person name="Huang Z."/>
            <person name="Lobanov A.V."/>
            <person name="Han L."/>
            <person name="Marino S.M."/>
            <person name="Sun X."/>
            <person name="Turanov A.A."/>
            <person name="Yang P."/>
            <person name="Yim S.H."/>
            <person name="Zhao X."/>
            <person name="Kasaikina M.V."/>
            <person name="Stoletzki N."/>
            <person name="Peng C."/>
            <person name="Polak P."/>
            <person name="Xiong Z."/>
            <person name="Kiezun A."/>
            <person name="Zhu Y."/>
            <person name="Chen Y."/>
            <person name="Kryukov G.V."/>
            <person name="Zhang Q."/>
            <person name="Peshkin L."/>
            <person name="Yang L."/>
            <person name="Bronson R.T."/>
            <person name="Buffenstein R."/>
            <person name="Wang B."/>
            <person name="Han C."/>
            <person name="Li Q."/>
            <person name="Chen L."/>
            <person name="Zhao W."/>
            <person name="Sunyaev S.R."/>
            <person name="Park T.J."/>
            <person name="Zhang G."/>
            <person name="Wang J."/>
            <person name="Gladyshev V.N."/>
        </authorList>
    </citation>
    <scope>NUCLEOTIDE SEQUENCE [LARGE SCALE GENOMIC DNA]</scope>
</reference>
<dbReference type="AlphaFoldDB" id="G5B2A8"/>
<dbReference type="InParanoid" id="G5B2A8"/>
<dbReference type="EMBL" id="JH168077">
    <property type="protein sequence ID" value="EHB03416.1"/>
    <property type="molecule type" value="Genomic_DNA"/>
</dbReference>
<evidence type="ECO:0000313" key="2">
    <source>
        <dbReference type="Proteomes" id="UP000006813"/>
    </source>
</evidence>
<dbReference type="STRING" id="10181.G5B2A8"/>
<proteinExistence type="predicted"/>
<accession>G5B2A8</accession>
<keyword evidence="1" id="KW-0472">Membrane</keyword>
<evidence type="ECO:0000313" key="1">
    <source>
        <dbReference type="EMBL" id="EHB03416.1"/>
    </source>
</evidence>